<protein>
    <recommendedName>
        <fullName evidence="7">SUN domain-containing protein</fullName>
    </recommendedName>
</protein>
<dbReference type="PANTHER" id="PTHR12911">
    <property type="entry name" value="SAD1/UNC-84-LIKE PROTEIN-RELATED"/>
    <property type="match status" value="1"/>
</dbReference>
<evidence type="ECO:0000256" key="5">
    <source>
        <dbReference type="SAM" id="Coils"/>
    </source>
</evidence>
<feature type="compositionally biased region" description="Basic and acidic residues" evidence="6">
    <location>
        <begin position="221"/>
        <end position="232"/>
    </location>
</feature>
<feature type="domain" description="SUN" evidence="7">
    <location>
        <begin position="466"/>
        <end position="704"/>
    </location>
</feature>
<feature type="compositionally biased region" description="Basic and acidic residues" evidence="6">
    <location>
        <begin position="106"/>
        <end position="131"/>
    </location>
</feature>
<keyword evidence="3" id="KW-1133">Transmembrane helix</keyword>
<keyword evidence="2" id="KW-0812">Transmembrane</keyword>
<dbReference type="EMBL" id="JAQIZZ010000003">
    <property type="protein sequence ID" value="KAJ5546431.1"/>
    <property type="molecule type" value="Genomic_DNA"/>
</dbReference>
<keyword evidence="5" id="KW-0175">Coiled coil</keyword>
<feature type="compositionally biased region" description="Acidic residues" evidence="6">
    <location>
        <begin position="286"/>
        <end position="296"/>
    </location>
</feature>
<feature type="compositionally biased region" description="Acidic residues" evidence="6">
    <location>
        <begin position="260"/>
        <end position="278"/>
    </location>
</feature>
<feature type="compositionally biased region" description="Polar residues" evidence="6">
    <location>
        <begin position="199"/>
        <end position="218"/>
    </location>
</feature>
<dbReference type="Proteomes" id="UP001220324">
    <property type="component" value="Unassembled WGS sequence"/>
</dbReference>
<evidence type="ECO:0000256" key="2">
    <source>
        <dbReference type="ARBA" id="ARBA00022692"/>
    </source>
</evidence>
<accession>A0AAD6D1Y2</accession>
<evidence type="ECO:0000256" key="1">
    <source>
        <dbReference type="ARBA" id="ARBA00004370"/>
    </source>
</evidence>
<evidence type="ECO:0000313" key="9">
    <source>
        <dbReference type="Proteomes" id="UP001220324"/>
    </source>
</evidence>
<evidence type="ECO:0000256" key="3">
    <source>
        <dbReference type="ARBA" id="ARBA00022989"/>
    </source>
</evidence>
<dbReference type="InterPro" id="IPR012919">
    <property type="entry name" value="SUN_dom"/>
</dbReference>
<keyword evidence="9" id="KW-1185">Reference proteome</keyword>
<sequence length="704" mass="78625">MPPRKLPKGYVEVEESPFQPLVPHNPYLPPIPIKASFGYGSQFGTTMPRRLPAPPPQKITNLRQIAESVNQALENSQLRAATEINAQKKARKMPQETAKPTPKKRQTAEPVRRRAKREPTPDETQLHRALREATMTPTKEESNQSDSTPSPPIQRTVSTDSSPSAEPPLPRHLSVMSNSPNSPLYPSALQRDGHDTHETNSSGRWSRQSSVDNASVVSWNLERDIHEDDLKRTRPSTHGRNITAPPRRPSGLSNILPSTIDEEEEEGEEEDEYGDDELISEHPNEPESEIEAEPMDEPASPAGGWTTSVRTIIPQFFRYEPSVEPSESVPPEDLAREWHLPARPATQVEEVSSKESKRTNWGRLVVMLLLPLALAISFQMGLWEKLEFPHFPTPIQYSPNATDSVAVHGLKDQVSKMNKQMSSLSRELVAVRSEHARDSSPTYAVGVPAGYESPIHKINFLSLALGAIVDPHQTTPTADRSYPFYQRVVLTMLGLRSTITASMPPVAALIPWEEVGDCWCSAPRNGVSQISVLLGRDIVPEEVVVEHVPAGSTLDPGAAPREIEVWARYRIIPMPSQGSSSIFSWWKSTPRRPIEPMSSRNEGLGGYSIPGEDSLHEVLMNSLSATNMYDPESAYSDDPLLGPNFYRIGKMVYDINKHNNVQRFHLNTIIDIPTIRVDKVAFRVKSNWGSNHTCIYRFKLHGHI</sequence>
<dbReference type="GO" id="GO:0043495">
    <property type="term" value="F:protein-membrane adaptor activity"/>
    <property type="evidence" value="ECO:0007669"/>
    <property type="project" value="TreeGrafter"/>
</dbReference>
<evidence type="ECO:0000256" key="4">
    <source>
        <dbReference type="ARBA" id="ARBA00023136"/>
    </source>
</evidence>
<dbReference type="InterPro" id="IPR045119">
    <property type="entry name" value="SUN1-5"/>
</dbReference>
<evidence type="ECO:0000256" key="6">
    <source>
        <dbReference type="SAM" id="MobiDB-lite"/>
    </source>
</evidence>
<comment type="subcellular location">
    <subcellularLocation>
        <location evidence="1">Membrane</location>
    </subcellularLocation>
</comment>
<dbReference type="AlphaFoldDB" id="A0AAD6D1Y2"/>
<dbReference type="GO" id="GO:0034993">
    <property type="term" value="C:meiotic nuclear membrane microtubule tethering complex"/>
    <property type="evidence" value="ECO:0007669"/>
    <property type="project" value="TreeGrafter"/>
</dbReference>
<reference evidence="8 9" key="1">
    <citation type="journal article" date="2023" name="IMA Fungus">
        <title>Comparative genomic study of the Penicillium genus elucidates a diverse pangenome and 15 lateral gene transfer events.</title>
        <authorList>
            <person name="Petersen C."/>
            <person name="Sorensen T."/>
            <person name="Nielsen M.R."/>
            <person name="Sondergaard T.E."/>
            <person name="Sorensen J.L."/>
            <person name="Fitzpatrick D.A."/>
            <person name="Frisvad J.C."/>
            <person name="Nielsen K.L."/>
        </authorList>
    </citation>
    <scope>NUCLEOTIDE SEQUENCE [LARGE SCALE GENOMIC DNA]</scope>
    <source>
        <strain evidence="8 9">IBT 35679</strain>
    </source>
</reference>
<organism evidence="8 9">
    <name type="scientific">Penicillium frequentans</name>
    <dbReference type="NCBI Taxonomy" id="3151616"/>
    <lineage>
        <taxon>Eukaryota</taxon>
        <taxon>Fungi</taxon>
        <taxon>Dikarya</taxon>
        <taxon>Ascomycota</taxon>
        <taxon>Pezizomycotina</taxon>
        <taxon>Eurotiomycetes</taxon>
        <taxon>Eurotiomycetidae</taxon>
        <taxon>Eurotiales</taxon>
        <taxon>Aspergillaceae</taxon>
        <taxon>Penicillium</taxon>
    </lineage>
</organism>
<evidence type="ECO:0000313" key="8">
    <source>
        <dbReference type="EMBL" id="KAJ5546431.1"/>
    </source>
</evidence>
<proteinExistence type="predicted"/>
<feature type="coiled-coil region" evidence="5">
    <location>
        <begin position="407"/>
        <end position="434"/>
    </location>
</feature>
<dbReference type="PROSITE" id="PS51469">
    <property type="entry name" value="SUN"/>
    <property type="match status" value="1"/>
</dbReference>
<evidence type="ECO:0000259" key="7">
    <source>
        <dbReference type="PROSITE" id="PS51469"/>
    </source>
</evidence>
<dbReference type="Gene3D" id="2.60.120.260">
    <property type="entry name" value="Galactose-binding domain-like"/>
    <property type="match status" value="1"/>
</dbReference>
<feature type="region of interest" description="Disordered" evidence="6">
    <location>
        <begin position="76"/>
        <end position="303"/>
    </location>
</feature>
<keyword evidence="4" id="KW-0472">Membrane</keyword>
<name>A0AAD6D1Y2_9EURO</name>
<gene>
    <name evidence="8" type="ORF">N7494_004016</name>
</gene>
<dbReference type="Pfam" id="PF07738">
    <property type="entry name" value="Sad1_UNC"/>
    <property type="match status" value="1"/>
</dbReference>
<feature type="compositionally biased region" description="Polar residues" evidence="6">
    <location>
        <begin position="144"/>
        <end position="164"/>
    </location>
</feature>
<dbReference type="PANTHER" id="PTHR12911:SF8">
    <property type="entry name" value="KLAROID PROTEIN-RELATED"/>
    <property type="match status" value="1"/>
</dbReference>
<comment type="caution">
    <text evidence="8">The sequence shown here is derived from an EMBL/GenBank/DDBJ whole genome shotgun (WGS) entry which is preliminary data.</text>
</comment>
<feature type="compositionally biased region" description="Polar residues" evidence="6">
    <location>
        <begin position="175"/>
        <end position="184"/>
    </location>
</feature>